<dbReference type="EMBL" id="CP104377">
    <property type="protein sequence ID" value="UXC17578.1"/>
    <property type="molecule type" value="Genomic_DNA"/>
</dbReference>
<evidence type="ECO:0000313" key="3">
    <source>
        <dbReference type="EMBL" id="UXC17578.1"/>
    </source>
</evidence>
<dbReference type="PANTHER" id="PTHR38690:SF1">
    <property type="entry name" value="PROTEASE"/>
    <property type="match status" value="1"/>
</dbReference>
<accession>A0ABY5ZUG7</accession>
<dbReference type="NCBIfam" id="TIGR02099">
    <property type="entry name" value="YhdP family protein"/>
    <property type="match status" value="1"/>
</dbReference>
<feature type="domain" description="YhdP central" evidence="2">
    <location>
        <begin position="12"/>
        <end position="1372"/>
    </location>
</feature>
<gene>
    <name evidence="3" type="ORF">N4T19_18025</name>
</gene>
<protein>
    <submittedName>
        <fullName evidence="3">YhdP family protein</fullName>
    </submittedName>
</protein>
<dbReference type="Proteomes" id="UP001058290">
    <property type="component" value="Chromosome"/>
</dbReference>
<feature type="region of interest" description="Disordered" evidence="1">
    <location>
        <begin position="1368"/>
        <end position="1390"/>
    </location>
</feature>
<dbReference type="Pfam" id="PF13116">
    <property type="entry name" value="YhdP"/>
    <property type="match status" value="1"/>
</dbReference>
<evidence type="ECO:0000256" key="1">
    <source>
        <dbReference type="SAM" id="MobiDB-lite"/>
    </source>
</evidence>
<dbReference type="PANTHER" id="PTHR38690">
    <property type="entry name" value="PROTEASE-RELATED"/>
    <property type="match status" value="1"/>
</dbReference>
<evidence type="ECO:0000313" key="4">
    <source>
        <dbReference type="Proteomes" id="UP001058290"/>
    </source>
</evidence>
<sequence length="1390" mass="149215">MRAPRLLKLAAKLVQWSLGLLLGLVLLLALAVAALHWWIVPRINDFRPQVESRLSQALGVPVRIDRLQADGNNSLVPAIAVQGLRIAQPDGSAGFTLDTIQVALSVPSLLRLRAEQIVINAPQLTVQRAADGSVRVAGVLVETSQSQDSGSAADWLFRQREVLVQGGSITWDDQLRGLPPVTFSDVHLLLRNPGLRHEWQLRVRPPEDWGDALELRGRMHQPIWALHDGRWKHWSGQLYLEALQLNAAAMAPYLPPAMGLQQGQGSARLWLDVTRGKLSNGTADVALRDVGVRRQAAAASDDKAAQGTVLLLRSVQGRIGGAADDSGFRVLTENLAVESANGEQWPGGSARINHVYAQGKQPSETEASAQSLDIASLAQLARLLPIPDNARQWLQSNRPAGLIRSASAHWRGDMDTLQEWQVKADVGQLAFGMPSAAPRANAARDSHGGLVLAGGQPHVGLRGLDLTIDARAGGGQAKMAFADGALYLPSVFEDPQVPITSASTQLQWTVQGEHIQMQSERLEFANAHAAGHARWSWQTADPQKTGSHSRFPGILQLKGVLERADGTQVHRYLPLHIPPDARHYVRDAVLAGQASNVQFEINGDLWEVPFPDSRHGLFRIVAPVRDVRYAYVPNSHLHPGEKPWPELNRLSGELVFEGNGMQVNKAKGILDSNQRIVVDQTSAQIPDFHATRVLVNAQANGPLADMLATVRGSAIDALTQQALAQTQADGDAQLQLKLDLPVHDMAQAKVDGKVLLPGNRIQFHDDSPVVDKVTGAVQFSEHGFALQELQGQALGGAVKFSGGMDVSGLPAGADHGPRLKVRANGVATADGMLRAKELGPVVQLAQLAQGQAAYQLDISMAQGVPLVEVRSDLAGMALALPVPLKKAADEVWPTHFASTVPEAAPSALVRQNMQLDVGGRLQLRYVRDISSDDKVPDKVVSGVLRLGAGALTLPAKGVIAEVQLPQVDVQEWQALAQRLKAMAPAQKTTVAEGAAAAGAAPPASPADGDAYAAFLPDHWDIRLDTVQVRGMDIHNLHLSGSRTGPRWRSQVSSSLLDGQLEYEQEAKGPGTIRARLSQLRVGQEGADSKAAASQDDALGQEPGQLPALDVVVEDLRWRQHSVGRLEVQAVNQRQADKSWWQLKNMVLSNDAASLQASGDWGAQRSSSGGRRTELEMRLDLKDTGALLGRLGMAGVVRQGKGSVQGRIGWTGSPVSPDYTSMDGKLHIDVGQGQFLKVEPGAAKLLGVLNLQALPRRLTLDFKDVFSAGFGFDFVRGDVLVSDGVASTTNMQMKGVTAAVLLEGSANLRDETQDLHVVVIPELNTTTMALVTTAINPVIGIGTFLAQALFKGPLTQAVTQEFEVSGSWSEPEVKRVGRRQEADSNAVGTPH</sequence>
<organism evidence="3 4">
    <name type="scientific">Comamonas squillarum</name>
    <dbReference type="NCBI Taxonomy" id="2977320"/>
    <lineage>
        <taxon>Bacteria</taxon>
        <taxon>Pseudomonadati</taxon>
        <taxon>Pseudomonadota</taxon>
        <taxon>Betaproteobacteria</taxon>
        <taxon>Burkholderiales</taxon>
        <taxon>Comamonadaceae</taxon>
        <taxon>Comamonas</taxon>
    </lineage>
</organism>
<reference evidence="3" key="1">
    <citation type="submission" date="2022-09" db="EMBL/GenBank/DDBJ databases">
        <title>Bacterial diversity in gut of crayfish and pufferfish.</title>
        <authorList>
            <person name="Huang Y."/>
        </authorList>
    </citation>
    <scope>NUCLEOTIDE SEQUENCE</scope>
    <source>
        <strain evidence="3">PR12</strain>
    </source>
</reference>
<dbReference type="InterPro" id="IPR025263">
    <property type="entry name" value="YhdP_central"/>
</dbReference>
<dbReference type="RefSeq" id="WP_260718690.1">
    <property type="nucleotide sequence ID" value="NZ_CP104377.1"/>
</dbReference>
<evidence type="ECO:0000259" key="2">
    <source>
        <dbReference type="Pfam" id="PF13116"/>
    </source>
</evidence>
<dbReference type="InterPro" id="IPR011836">
    <property type="entry name" value="YhdP"/>
</dbReference>
<name>A0ABY5ZUG7_9BURK</name>
<keyword evidence="4" id="KW-1185">Reference proteome</keyword>
<proteinExistence type="predicted"/>
<feature type="compositionally biased region" description="Basic and acidic residues" evidence="1">
    <location>
        <begin position="1370"/>
        <end position="1381"/>
    </location>
</feature>